<sequence>MSTNIVEIAMAYGNSMEAMLPDVIMCELTGIVSKAFSRLNGSFPEVSDSGSDRGGVVTKVLSGFEMPPETRAVIEKILK</sequence>
<dbReference type="EMBL" id="CM001879">
    <property type="protein sequence ID" value="EOX94197.1"/>
    <property type="molecule type" value="Genomic_DNA"/>
</dbReference>
<dbReference type="HOGENOM" id="CLU_2610816_0_0_1"/>
<dbReference type="Gramene" id="EOX94197">
    <property type="protein sequence ID" value="EOX94197"/>
    <property type="gene ID" value="TCM_003654"/>
</dbReference>
<dbReference type="Proteomes" id="UP000026915">
    <property type="component" value="Chromosome 1"/>
</dbReference>
<proteinExistence type="predicted"/>
<accession>A0A061DP79</accession>
<evidence type="ECO:0000313" key="2">
    <source>
        <dbReference type="Proteomes" id="UP000026915"/>
    </source>
</evidence>
<dbReference type="AlphaFoldDB" id="A0A061DP79"/>
<organism evidence="1 2">
    <name type="scientific">Theobroma cacao</name>
    <name type="common">Cacao</name>
    <name type="synonym">Cocoa</name>
    <dbReference type="NCBI Taxonomy" id="3641"/>
    <lineage>
        <taxon>Eukaryota</taxon>
        <taxon>Viridiplantae</taxon>
        <taxon>Streptophyta</taxon>
        <taxon>Embryophyta</taxon>
        <taxon>Tracheophyta</taxon>
        <taxon>Spermatophyta</taxon>
        <taxon>Magnoliopsida</taxon>
        <taxon>eudicotyledons</taxon>
        <taxon>Gunneridae</taxon>
        <taxon>Pentapetalae</taxon>
        <taxon>rosids</taxon>
        <taxon>malvids</taxon>
        <taxon>Malvales</taxon>
        <taxon>Malvaceae</taxon>
        <taxon>Byttnerioideae</taxon>
        <taxon>Theobroma</taxon>
    </lineage>
</organism>
<keyword evidence="2" id="KW-1185">Reference proteome</keyword>
<name>A0A061DP79_THECC</name>
<protein>
    <submittedName>
        <fullName evidence="1">Uncharacterized protein</fullName>
    </submittedName>
</protein>
<dbReference type="InParanoid" id="A0A061DP79"/>
<reference evidence="1 2" key="1">
    <citation type="journal article" date="2013" name="Genome Biol.">
        <title>The genome sequence of the most widely cultivated cacao type and its use to identify candidate genes regulating pod color.</title>
        <authorList>
            <person name="Motamayor J.C."/>
            <person name="Mockaitis K."/>
            <person name="Schmutz J."/>
            <person name="Haiminen N."/>
            <person name="Iii D.L."/>
            <person name="Cornejo O."/>
            <person name="Findley S.D."/>
            <person name="Zheng P."/>
            <person name="Utro F."/>
            <person name="Royaert S."/>
            <person name="Saski C."/>
            <person name="Jenkins J."/>
            <person name="Podicheti R."/>
            <person name="Zhao M."/>
            <person name="Scheffler B.E."/>
            <person name="Stack J.C."/>
            <person name="Feltus F.A."/>
            <person name="Mustiga G.M."/>
            <person name="Amores F."/>
            <person name="Phillips W."/>
            <person name="Marelli J.P."/>
            <person name="May G.D."/>
            <person name="Shapiro H."/>
            <person name="Ma J."/>
            <person name="Bustamante C.D."/>
            <person name="Schnell R.J."/>
            <person name="Main D."/>
            <person name="Gilbert D."/>
            <person name="Parida L."/>
            <person name="Kuhn D.N."/>
        </authorList>
    </citation>
    <scope>NUCLEOTIDE SEQUENCE [LARGE SCALE GENOMIC DNA]</scope>
    <source>
        <strain evidence="2">cv. Matina 1-6</strain>
    </source>
</reference>
<gene>
    <name evidence="1" type="ORF">TCM_003654</name>
</gene>
<evidence type="ECO:0000313" key="1">
    <source>
        <dbReference type="EMBL" id="EOX94197.1"/>
    </source>
</evidence>